<dbReference type="SMART" id="SM00331">
    <property type="entry name" value="PP2C_SIG"/>
    <property type="match status" value="1"/>
</dbReference>
<keyword evidence="1" id="KW-0378">Hydrolase</keyword>
<dbReference type="InterPro" id="IPR036890">
    <property type="entry name" value="HATPase_C_sf"/>
</dbReference>
<name>A0ABP7SLD6_9ACTN</name>
<keyword evidence="4" id="KW-1185">Reference proteome</keyword>
<feature type="domain" description="PPM-type phosphatase" evidence="2">
    <location>
        <begin position="305"/>
        <end position="530"/>
    </location>
</feature>
<dbReference type="CDD" id="cd16936">
    <property type="entry name" value="HATPase_RsbW-like"/>
    <property type="match status" value="1"/>
</dbReference>
<dbReference type="InterPro" id="IPR029016">
    <property type="entry name" value="GAF-like_dom_sf"/>
</dbReference>
<dbReference type="InterPro" id="IPR035965">
    <property type="entry name" value="PAS-like_dom_sf"/>
</dbReference>
<comment type="caution">
    <text evidence="3">The sequence shown here is derived from an EMBL/GenBank/DDBJ whole genome shotgun (WGS) entry which is preliminary data.</text>
</comment>
<dbReference type="SUPFAM" id="SSF55781">
    <property type="entry name" value="GAF domain-like"/>
    <property type="match status" value="1"/>
</dbReference>
<dbReference type="Gene3D" id="3.30.450.20">
    <property type="entry name" value="PAS domain"/>
    <property type="match status" value="1"/>
</dbReference>
<dbReference type="Pfam" id="PF13581">
    <property type="entry name" value="HATPase_c_2"/>
    <property type="match status" value="1"/>
</dbReference>
<dbReference type="Gene3D" id="3.30.450.40">
    <property type="match status" value="1"/>
</dbReference>
<organism evidence="3 4">
    <name type="scientific">Streptomyces plumbiresistens</name>
    <dbReference type="NCBI Taxonomy" id="511811"/>
    <lineage>
        <taxon>Bacteria</taxon>
        <taxon>Bacillati</taxon>
        <taxon>Actinomycetota</taxon>
        <taxon>Actinomycetes</taxon>
        <taxon>Kitasatosporales</taxon>
        <taxon>Streptomycetaceae</taxon>
        <taxon>Streptomyces</taxon>
    </lineage>
</organism>
<dbReference type="Pfam" id="PF08448">
    <property type="entry name" value="PAS_4"/>
    <property type="match status" value="1"/>
</dbReference>
<dbReference type="InterPro" id="IPR001932">
    <property type="entry name" value="PPM-type_phosphatase-like_dom"/>
</dbReference>
<reference evidence="4" key="1">
    <citation type="journal article" date="2019" name="Int. J. Syst. Evol. Microbiol.">
        <title>The Global Catalogue of Microorganisms (GCM) 10K type strain sequencing project: providing services to taxonomists for standard genome sequencing and annotation.</title>
        <authorList>
            <consortium name="The Broad Institute Genomics Platform"/>
            <consortium name="The Broad Institute Genome Sequencing Center for Infectious Disease"/>
            <person name="Wu L."/>
            <person name="Ma J."/>
        </authorList>
    </citation>
    <scope>NUCLEOTIDE SEQUENCE [LARGE SCALE GENOMIC DNA]</scope>
    <source>
        <strain evidence="4">JCM 16924</strain>
    </source>
</reference>
<dbReference type="SUPFAM" id="SSF81606">
    <property type="entry name" value="PP2C-like"/>
    <property type="match status" value="1"/>
</dbReference>
<evidence type="ECO:0000259" key="2">
    <source>
        <dbReference type="SMART" id="SM00331"/>
    </source>
</evidence>
<protein>
    <recommendedName>
        <fullName evidence="2">PPM-type phosphatase domain-containing protein</fullName>
    </recommendedName>
</protein>
<proteinExistence type="predicted"/>
<dbReference type="PANTHER" id="PTHR43156">
    <property type="entry name" value="STAGE II SPORULATION PROTEIN E-RELATED"/>
    <property type="match status" value="1"/>
</dbReference>
<dbReference type="Pfam" id="PF07228">
    <property type="entry name" value="SpoIIE"/>
    <property type="match status" value="1"/>
</dbReference>
<accession>A0ABP7SLD6</accession>
<dbReference type="Proteomes" id="UP001500456">
    <property type="component" value="Unassembled WGS sequence"/>
</dbReference>
<evidence type="ECO:0000256" key="1">
    <source>
        <dbReference type="ARBA" id="ARBA00022801"/>
    </source>
</evidence>
<dbReference type="Gene3D" id="3.60.40.10">
    <property type="entry name" value="PPM-type phosphatase domain"/>
    <property type="match status" value="1"/>
</dbReference>
<dbReference type="InterPro" id="IPR036457">
    <property type="entry name" value="PPM-type-like_dom_sf"/>
</dbReference>
<dbReference type="InterPro" id="IPR052016">
    <property type="entry name" value="Bact_Sigma-Reg"/>
</dbReference>
<dbReference type="SUPFAM" id="SSF55785">
    <property type="entry name" value="PYP-like sensor domain (PAS domain)"/>
    <property type="match status" value="1"/>
</dbReference>
<evidence type="ECO:0000313" key="4">
    <source>
        <dbReference type="Proteomes" id="UP001500456"/>
    </source>
</evidence>
<dbReference type="Gene3D" id="3.30.565.10">
    <property type="entry name" value="Histidine kinase-like ATPase, C-terminal domain"/>
    <property type="match status" value="1"/>
</dbReference>
<dbReference type="PANTHER" id="PTHR43156:SF2">
    <property type="entry name" value="STAGE II SPORULATION PROTEIN E"/>
    <property type="match status" value="1"/>
</dbReference>
<sequence length="671" mass="72585">MTMIPVAQLQQWDTDQAMLYGLFTQSPVQLTVFGPDGRVTWGNAAIEEQFGSRELWVGRSIRDLMPRGELLSPERAESLDEVIGEVFHTGEPVFDVHFRSPTALDPAHHHVWSASYFRLEDADRRPLGVCESAFEITDRYEAWQRVALLGRTSSIGRTLDMCRTADELATVVIPDFADAARVELAEFVLAGDDPPSAPAGEPPPLRSVVDRTADGRSAVHLYPSTPAEGQQQFVLPLQVGDVLLGRATFLRLTPRDPFSERDRALAAELVSRTAVCIDNARRYAREHTIALHLQRNLLPDRLPEPTGVEIAHHYAPAPGPIGVGGDWYDVIPLSGARVGLVVGDVAGHGLNAAATMGRLRTTVRALAVLDLDPGELLARLDDLVAQARIGIHPAHGDPREDAAIGARCLYAVYDPCSGQCCVASAGHLPPVVARPDSDAGLLDLAVGPLLGVGGLPFETTEFRLPEGSMLALFTDGLVQRPDEDLDVGVEELCRALSQPGTSPAEACSVIAASSPDGPAQDDAVLLLVRVQTLAVHNMASWPIDPVPEEVARARTLATDQLTKWGLEEATFVVELVVSELVTNAIRYGGAPVCLRLLRDQDRTLTCEVSDGGHTSPHLRRAGMDDEGGRGLFLVAQLTDRWGTRYTREGKTIWTELPLSASATEREIPLFG</sequence>
<gene>
    <name evidence="3" type="ORF">GCM10022232_64550</name>
</gene>
<dbReference type="InterPro" id="IPR003594">
    <property type="entry name" value="HATPase_dom"/>
</dbReference>
<evidence type="ECO:0000313" key="3">
    <source>
        <dbReference type="EMBL" id="GAA4013389.1"/>
    </source>
</evidence>
<dbReference type="EMBL" id="BAAAZX010000021">
    <property type="protein sequence ID" value="GAA4013389.1"/>
    <property type="molecule type" value="Genomic_DNA"/>
</dbReference>
<dbReference type="SUPFAM" id="SSF55874">
    <property type="entry name" value="ATPase domain of HSP90 chaperone/DNA topoisomerase II/histidine kinase"/>
    <property type="match status" value="1"/>
</dbReference>
<dbReference type="InterPro" id="IPR013656">
    <property type="entry name" value="PAS_4"/>
</dbReference>